<dbReference type="Proteomes" id="UP001320702">
    <property type="component" value="Unassembled WGS sequence"/>
</dbReference>
<dbReference type="InterPro" id="IPR003688">
    <property type="entry name" value="TraG/VirD4"/>
</dbReference>
<sequence>MSRVIGRLFRFLAGSAAMAIAVPWLLFQLAVLLLLASGAAIVTFMLVRALILGEAVVTDPTSAVGRLGFLVVQLAFWALAVRFWAYLHGFDHLFARRGNSHGSARFSSKAERAGKAEREAASVMSNAQRHTRFLDSPRIIAALSRTEVDFADLRRGVTSIFLVLPPNRLDAYSRWLHLMVSQALQDIARAAERPADALNGPGSATEALEAPEEAQERGKSPDRRTTAPLARDLLTPDEIMQMPAHLQLLRVQGQPVMLAEKLRYYADPRFRDLFTPQPA</sequence>
<name>A0ABT2KEL7_9RHOB</name>
<keyword evidence="2" id="KW-0472">Membrane</keyword>
<organism evidence="3 4">
    <name type="scientific">Paracoccus maritimus</name>
    <dbReference type="NCBI Taxonomy" id="2933292"/>
    <lineage>
        <taxon>Bacteria</taxon>
        <taxon>Pseudomonadati</taxon>
        <taxon>Pseudomonadota</taxon>
        <taxon>Alphaproteobacteria</taxon>
        <taxon>Rhodobacterales</taxon>
        <taxon>Paracoccaceae</taxon>
        <taxon>Paracoccus</taxon>
    </lineage>
</organism>
<evidence type="ECO:0000313" key="4">
    <source>
        <dbReference type="Proteomes" id="UP001320702"/>
    </source>
</evidence>
<keyword evidence="4" id="KW-1185">Reference proteome</keyword>
<feature type="compositionally biased region" description="Basic and acidic residues" evidence="1">
    <location>
        <begin position="214"/>
        <end position="225"/>
    </location>
</feature>
<reference evidence="3 4" key="1">
    <citation type="submission" date="2022-04" db="EMBL/GenBank/DDBJ databases">
        <title>Paracoccus sp. YLB-12 draft genome sequence.</title>
        <authorList>
            <person name="Yu L."/>
        </authorList>
    </citation>
    <scope>NUCLEOTIDE SEQUENCE [LARGE SCALE GENOMIC DNA]</scope>
    <source>
        <strain evidence="3 4">YLB-12</strain>
    </source>
</reference>
<dbReference type="RefSeq" id="WP_260278309.1">
    <property type="nucleotide sequence ID" value="NZ_JANAVZ010000011.1"/>
</dbReference>
<dbReference type="Pfam" id="PF02534">
    <property type="entry name" value="T4SS-DNA_transf"/>
    <property type="match status" value="2"/>
</dbReference>
<keyword evidence="2" id="KW-0812">Transmembrane</keyword>
<dbReference type="EMBL" id="JANAVZ010000011">
    <property type="protein sequence ID" value="MCT4334394.1"/>
    <property type="molecule type" value="Genomic_DNA"/>
</dbReference>
<evidence type="ECO:0000256" key="1">
    <source>
        <dbReference type="SAM" id="MobiDB-lite"/>
    </source>
</evidence>
<gene>
    <name evidence="3" type="ORF">MU516_16145</name>
</gene>
<feature type="transmembrane region" description="Helical" evidence="2">
    <location>
        <begin position="67"/>
        <end position="87"/>
    </location>
</feature>
<proteinExistence type="predicted"/>
<feature type="region of interest" description="Disordered" evidence="1">
    <location>
        <begin position="195"/>
        <end position="227"/>
    </location>
</feature>
<evidence type="ECO:0000256" key="2">
    <source>
        <dbReference type="SAM" id="Phobius"/>
    </source>
</evidence>
<protein>
    <submittedName>
        <fullName evidence="3">Type IV secretory system conjugative DNA transfer family protein</fullName>
    </submittedName>
</protein>
<comment type="caution">
    <text evidence="3">The sequence shown here is derived from an EMBL/GenBank/DDBJ whole genome shotgun (WGS) entry which is preliminary data.</text>
</comment>
<accession>A0ABT2KEL7</accession>
<keyword evidence="2" id="KW-1133">Transmembrane helix</keyword>
<feature type="transmembrane region" description="Helical" evidence="2">
    <location>
        <begin position="21"/>
        <end position="47"/>
    </location>
</feature>
<evidence type="ECO:0000313" key="3">
    <source>
        <dbReference type="EMBL" id="MCT4334394.1"/>
    </source>
</evidence>